<feature type="region of interest" description="Disordered" evidence="1">
    <location>
        <begin position="131"/>
        <end position="174"/>
    </location>
</feature>
<reference evidence="2 3" key="1">
    <citation type="submission" date="2019-04" db="EMBL/GenBank/DDBJ databases">
        <title>Annotation for the trematode Fasciola gigantica.</title>
        <authorList>
            <person name="Choi Y.-J."/>
        </authorList>
    </citation>
    <scope>NUCLEOTIDE SEQUENCE [LARGE SCALE GENOMIC DNA]</scope>
    <source>
        <strain evidence="2">Uganda_cow_1</strain>
    </source>
</reference>
<feature type="compositionally biased region" description="Basic and acidic residues" evidence="1">
    <location>
        <begin position="157"/>
        <end position="167"/>
    </location>
</feature>
<keyword evidence="3" id="KW-1185">Reference proteome</keyword>
<sequence>MPKEVIGSLNQAIRSLGVTADQAASRRPPSPDPNKFRVGDNYRQQKGQASGYLKRSSVEQYADILLNLLRGAAYDREADAKIVNDTPSKATFDKLRETPSPPGLIGDRNRSPTRECSSQAKQYWNSRQRLAEWPGRPSHACQPLNSTTSSTNSCRSEPSHPEFERSSHSYPHHY</sequence>
<evidence type="ECO:0000256" key="1">
    <source>
        <dbReference type="SAM" id="MobiDB-lite"/>
    </source>
</evidence>
<accession>A0A504YVL6</accession>
<comment type="caution">
    <text evidence="2">The sequence shown here is derived from an EMBL/GenBank/DDBJ whole genome shotgun (WGS) entry which is preliminary data.</text>
</comment>
<dbReference type="Proteomes" id="UP000316759">
    <property type="component" value="Unassembled WGS sequence"/>
</dbReference>
<feature type="region of interest" description="Disordered" evidence="1">
    <location>
        <begin position="17"/>
        <end position="51"/>
    </location>
</feature>
<protein>
    <submittedName>
        <fullName evidence="2">Uncharacterized protein</fullName>
    </submittedName>
</protein>
<gene>
    <name evidence="2" type="ORF">FGIG_11030</name>
</gene>
<evidence type="ECO:0000313" key="3">
    <source>
        <dbReference type="Proteomes" id="UP000316759"/>
    </source>
</evidence>
<feature type="region of interest" description="Disordered" evidence="1">
    <location>
        <begin position="83"/>
        <end position="119"/>
    </location>
</feature>
<evidence type="ECO:0000313" key="2">
    <source>
        <dbReference type="EMBL" id="TPP65494.1"/>
    </source>
</evidence>
<dbReference type="AlphaFoldDB" id="A0A504YVL6"/>
<name>A0A504YVL6_FASGI</name>
<organism evidence="2 3">
    <name type="scientific">Fasciola gigantica</name>
    <name type="common">Giant liver fluke</name>
    <dbReference type="NCBI Taxonomy" id="46835"/>
    <lineage>
        <taxon>Eukaryota</taxon>
        <taxon>Metazoa</taxon>
        <taxon>Spiralia</taxon>
        <taxon>Lophotrochozoa</taxon>
        <taxon>Platyhelminthes</taxon>
        <taxon>Trematoda</taxon>
        <taxon>Digenea</taxon>
        <taxon>Plagiorchiida</taxon>
        <taxon>Echinostomata</taxon>
        <taxon>Echinostomatoidea</taxon>
        <taxon>Fasciolidae</taxon>
        <taxon>Fasciola</taxon>
    </lineage>
</organism>
<dbReference type="EMBL" id="SUNJ01003091">
    <property type="protein sequence ID" value="TPP65494.1"/>
    <property type="molecule type" value="Genomic_DNA"/>
</dbReference>
<proteinExistence type="predicted"/>